<reference evidence="5 6" key="1">
    <citation type="submission" date="2019-07" db="EMBL/GenBank/DDBJ databases">
        <title>Genomes of Cafeteria roenbergensis.</title>
        <authorList>
            <person name="Fischer M.G."/>
            <person name="Hackl T."/>
            <person name="Roman M."/>
        </authorList>
    </citation>
    <scope>NUCLEOTIDE SEQUENCE [LARGE SCALE GENOMIC DNA]</scope>
    <source>
        <strain evidence="5 6">E4-10P</strain>
    </source>
</reference>
<protein>
    <recommendedName>
        <fullName evidence="4">RRM domain-containing protein</fullName>
    </recommendedName>
</protein>
<dbReference type="PROSITE" id="PS50102">
    <property type="entry name" value="RRM"/>
    <property type="match status" value="1"/>
</dbReference>
<dbReference type="SMART" id="SM00360">
    <property type="entry name" value="RRM"/>
    <property type="match status" value="1"/>
</dbReference>
<dbReference type="InterPro" id="IPR000504">
    <property type="entry name" value="RRM_dom"/>
</dbReference>
<feature type="domain" description="RRM" evidence="4">
    <location>
        <begin position="195"/>
        <end position="273"/>
    </location>
</feature>
<sequence length="341" mass="35414">MADDLAAFEASLAMLAEPKEEAPSAPAAKRMRPAEPEPAPEPPKAKAAPQPTPAPAAAAAAAGPAPRPAAVAPARPAAVAPTLPARVGPSRPAERAARTAPSQHAGAPAPPVWHATPAATPVAAPAAAHSADSGSGVQIGPAGPPPSFLAAAAAKAEAAAAAAAAAARPKRKDLRVAGGKVWEDKTLEEWPENDFRLFVGDLAPEVEHKDLAGVFAEYPSFQMARVIYDKPSGKSKGFGFVSLMNVMEAAKAIRDKNRKYLRSRPITVRWSQWHKRSLTSLSKGERKDQLRLVQAASSINPAEASKQRQKEKRALKRRADGAGRGRGRGRGRGGGMPPGGL</sequence>
<feature type="compositionally biased region" description="Low complexity" evidence="3">
    <location>
        <begin position="121"/>
        <end position="131"/>
    </location>
</feature>
<organism evidence="5 6">
    <name type="scientific">Cafeteria roenbergensis</name>
    <name type="common">Marine flagellate</name>
    <dbReference type="NCBI Taxonomy" id="33653"/>
    <lineage>
        <taxon>Eukaryota</taxon>
        <taxon>Sar</taxon>
        <taxon>Stramenopiles</taxon>
        <taxon>Bigyra</taxon>
        <taxon>Opalozoa</taxon>
        <taxon>Bicosoecida</taxon>
        <taxon>Cafeteriaceae</taxon>
        <taxon>Cafeteria</taxon>
    </lineage>
</organism>
<dbReference type="InterPro" id="IPR012677">
    <property type="entry name" value="Nucleotide-bd_a/b_plait_sf"/>
</dbReference>
<feature type="compositionally biased region" description="Low complexity" evidence="3">
    <location>
        <begin position="45"/>
        <end position="87"/>
    </location>
</feature>
<evidence type="ECO:0000259" key="4">
    <source>
        <dbReference type="PROSITE" id="PS50102"/>
    </source>
</evidence>
<dbReference type="Gene3D" id="3.30.70.330">
    <property type="match status" value="1"/>
</dbReference>
<evidence type="ECO:0000313" key="6">
    <source>
        <dbReference type="Proteomes" id="UP000322899"/>
    </source>
</evidence>
<dbReference type="AlphaFoldDB" id="A0A5A8EK73"/>
<evidence type="ECO:0000256" key="3">
    <source>
        <dbReference type="SAM" id="MobiDB-lite"/>
    </source>
</evidence>
<dbReference type="OrthoDB" id="1749473at2759"/>
<dbReference type="PANTHER" id="PTHR47640:SF11">
    <property type="entry name" value="RNA-BINDING PROTEIN 42"/>
    <property type="match status" value="1"/>
</dbReference>
<feature type="region of interest" description="Disordered" evidence="3">
    <location>
        <begin position="121"/>
        <end position="140"/>
    </location>
</feature>
<gene>
    <name evidence="5" type="ORF">FNF27_00166</name>
</gene>
<accession>A0A5A8EK73</accession>
<feature type="region of interest" description="Disordered" evidence="3">
    <location>
        <begin position="297"/>
        <end position="341"/>
    </location>
</feature>
<feature type="compositionally biased region" description="Basic residues" evidence="3">
    <location>
        <begin position="307"/>
        <end position="316"/>
    </location>
</feature>
<dbReference type="Proteomes" id="UP000322899">
    <property type="component" value="Unassembled WGS sequence"/>
</dbReference>
<evidence type="ECO:0000256" key="1">
    <source>
        <dbReference type="ARBA" id="ARBA00022884"/>
    </source>
</evidence>
<dbReference type="PANTHER" id="PTHR47640">
    <property type="entry name" value="TRNA SELENOCYSTEINE 1-ASSOCIATED PROTEIN 1-RELATED-RELATED"/>
    <property type="match status" value="1"/>
</dbReference>
<feature type="region of interest" description="Disordered" evidence="3">
    <location>
        <begin position="15"/>
        <end position="116"/>
    </location>
</feature>
<keyword evidence="1 2" id="KW-0694">RNA-binding</keyword>
<dbReference type="SUPFAM" id="SSF54928">
    <property type="entry name" value="RNA-binding domain, RBD"/>
    <property type="match status" value="1"/>
</dbReference>
<dbReference type="InterPro" id="IPR050825">
    <property type="entry name" value="RBM42_RBP45_47-like"/>
</dbReference>
<dbReference type="GO" id="GO:0003729">
    <property type="term" value="F:mRNA binding"/>
    <property type="evidence" value="ECO:0007669"/>
    <property type="project" value="InterPro"/>
</dbReference>
<dbReference type="Pfam" id="PF00076">
    <property type="entry name" value="RRM_1"/>
    <property type="match status" value="1"/>
</dbReference>
<dbReference type="InterPro" id="IPR035979">
    <property type="entry name" value="RBD_domain_sf"/>
</dbReference>
<evidence type="ECO:0000256" key="2">
    <source>
        <dbReference type="PROSITE-ProRule" id="PRU00176"/>
    </source>
</evidence>
<dbReference type="EMBL" id="VLTO01000001">
    <property type="protein sequence ID" value="KAA0178316.1"/>
    <property type="molecule type" value="Genomic_DNA"/>
</dbReference>
<evidence type="ECO:0000313" key="5">
    <source>
        <dbReference type="EMBL" id="KAA0178316.1"/>
    </source>
</evidence>
<comment type="caution">
    <text evidence="5">The sequence shown here is derived from an EMBL/GenBank/DDBJ whole genome shotgun (WGS) entry which is preliminary data.</text>
</comment>
<name>A0A5A8EK73_CAFRO</name>
<proteinExistence type="predicted"/>
<feature type="compositionally biased region" description="Gly residues" evidence="3">
    <location>
        <begin position="332"/>
        <end position="341"/>
    </location>
</feature>